<dbReference type="OrthoDB" id="526037at2"/>
<dbReference type="PANTHER" id="PTHR21064">
    <property type="entry name" value="AMINOGLYCOSIDE PHOSPHOTRANSFERASE DOMAIN-CONTAINING PROTEIN-RELATED"/>
    <property type="match status" value="1"/>
</dbReference>
<evidence type="ECO:0000313" key="3">
    <source>
        <dbReference type="Proteomes" id="UP000075615"/>
    </source>
</evidence>
<evidence type="ECO:0000313" key="2">
    <source>
        <dbReference type="EMBL" id="KYG82539.1"/>
    </source>
</evidence>
<dbReference type="InterPro" id="IPR002575">
    <property type="entry name" value="Aminoglycoside_PTrfase"/>
</dbReference>
<dbReference type="SUPFAM" id="SSF56112">
    <property type="entry name" value="Protein kinase-like (PK-like)"/>
    <property type="match status" value="1"/>
</dbReference>
<protein>
    <recommendedName>
        <fullName evidence="1">Aminoglycoside phosphotransferase domain-containing protein</fullName>
    </recommendedName>
</protein>
<name>A0A150XUV2_9BACT</name>
<reference evidence="2 3" key="1">
    <citation type="submission" date="2016-01" db="EMBL/GenBank/DDBJ databases">
        <title>Genome sequencing of Roseivirga echinicomitans KMM 6058.</title>
        <authorList>
            <person name="Selvaratnam C."/>
            <person name="Thevarajoo S."/>
            <person name="Goh K.M."/>
            <person name="Ee R."/>
            <person name="Chan K.-G."/>
            <person name="Chong C.S."/>
        </authorList>
    </citation>
    <scope>NUCLEOTIDE SEQUENCE [LARGE SCALE GENOMIC DNA]</scope>
    <source>
        <strain evidence="2 3">KMM 6058</strain>
    </source>
</reference>
<dbReference type="STRING" id="296218.AWN68_14910"/>
<dbReference type="EMBL" id="LRDB01000003">
    <property type="protein sequence ID" value="KYG82539.1"/>
    <property type="molecule type" value="Genomic_DNA"/>
</dbReference>
<gene>
    <name evidence="2" type="ORF">AWN68_14910</name>
</gene>
<dbReference type="Gene3D" id="3.90.1200.10">
    <property type="match status" value="1"/>
</dbReference>
<keyword evidence="3" id="KW-1185">Reference proteome</keyword>
<organism evidence="2 3">
    <name type="scientific">Roseivirga echinicomitans</name>
    <dbReference type="NCBI Taxonomy" id="296218"/>
    <lineage>
        <taxon>Bacteria</taxon>
        <taxon>Pseudomonadati</taxon>
        <taxon>Bacteroidota</taxon>
        <taxon>Cytophagia</taxon>
        <taxon>Cytophagales</taxon>
        <taxon>Roseivirgaceae</taxon>
        <taxon>Roseivirga</taxon>
    </lineage>
</organism>
<dbReference type="InterPro" id="IPR011009">
    <property type="entry name" value="Kinase-like_dom_sf"/>
</dbReference>
<comment type="caution">
    <text evidence="2">The sequence shown here is derived from an EMBL/GenBank/DDBJ whole genome shotgun (WGS) entry which is preliminary data.</text>
</comment>
<proteinExistence type="predicted"/>
<dbReference type="RefSeq" id="WP_068412648.1">
    <property type="nucleotide sequence ID" value="NZ_LRDB01000003.1"/>
</dbReference>
<dbReference type="Proteomes" id="UP000075615">
    <property type="component" value="Unassembled WGS sequence"/>
</dbReference>
<evidence type="ECO:0000259" key="1">
    <source>
        <dbReference type="Pfam" id="PF01636"/>
    </source>
</evidence>
<dbReference type="InterPro" id="IPR050249">
    <property type="entry name" value="Pseudomonas-type_ThrB"/>
</dbReference>
<dbReference type="Pfam" id="PF01636">
    <property type="entry name" value="APH"/>
    <property type="match status" value="1"/>
</dbReference>
<feature type="domain" description="Aminoglycoside phosphotransferase" evidence="1">
    <location>
        <begin position="20"/>
        <end position="254"/>
    </location>
</feature>
<sequence length="342" mass="38401">MNIALEALKAFQLEGAIEKVAPFGSGHINDTYKVESSCGNYLLQKVNAKVFQNTETLENNLNLLQGLQSDVFAKHITTENGNCFYVDQGGCWKLQEFVLNAYGPTTANNLNLVEEVGKGFGMFTKATASLKANAFDEAIPKFHSLKWRLEQLEEAIALNKANRKEAAKGLIDQVNAFSWIVDHFNTLVENGLPLRVCHNDTKIDNILLTEGSDEFRHVIDLDTTGPGYVLSDFGDMMRTLLTPTKEAELNESKIEIREGYLEALKSGYLSACAESLIPLEKENLEFGGLYMTYMQAVRFLADYLNGDSYYKISFPEENYIRARNQLTLLQLMHSQIFSSKTN</sequence>
<dbReference type="PANTHER" id="PTHR21064:SF5">
    <property type="entry name" value="SLR1880 PROTEIN"/>
    <property type="match status" value="1"/>
</dbReference>
<accession>A0A150XUV2</accession>
<dbReference type="AlphaFoldDB" id="A0A150XUV2"/>